<dbReference type="AlphaFoldDB" id="A0A814JPU9"/>
<dbReference type="Gene3D" id="2.60.120.650">
    <property type="entry name" value="Cupin"/>
    <property type="match status" value="1"/>
</dbReference>
<feature type="domain" description="JmjC" evidence="1">
    <location>
        <begin position="56"/>
        <end position="215"/>
    </location>
</feature>
<dbReference type="GO" id="GO:0005634">
    <property type="term" value="C:nucleus"/>
    <property type="evidence" value="ECO:0007669"/>
    <property type="project" value="TreeGrafter"/>
</dbReference>
<evidence type="ECO:0000259" key="1">
    <source>
        <dbReference type="PROSITE" id="PS51184"/>
    </source>
</evidence>
<dbReference type="EMBL" id="CAJNOK010000046">
    <property type="protein sequence ID" value="CAF0725073.1"/>
    <property type="molecule type" value="Genomic_DNA"/>
</dbReference>
<dbReference type="SUPFAM" id="SSF51197">
    <property type="entry name" value="Clavaminate synthase-like"/>
    <property type="match status" value="1"/>
</dbReference>
<name>A0A814JPU9_9BILA</name>
<evidence type="ECO:0000313" key="3">
    <source>
        <dbReference type="EMBL" id="CAF1040413.1"/>
    </source>
</evidence>
<dbReference type="PANTHER" id="PTHR12480:SF21">
    <property type="entry name" value="JMJC DOMAIN-CONTAINING PROTEIN 8"/>
    <property type="match status" value="1"/>
</dbReference>
<dbReference type="GO" id="GO:0000987">
    <property type="term" value="F:cis-regulatory region sequence-specific DNA binding"/>
    <property type="evidence" value="ECO:0007669"/>
    <property type="project" value="TreeGrafter"/>
</dbReference>
<dbReference type="PROSITE" id="PS51184">
    <property type="entry name" value="JMJC"/>
    <property type="match status" value="1"/>
</dbReference>
<dbReference type="EMBL" id="CAJOBA010000046">
    <property type="protein sequence ID" value="CAF3498205.1"/>
    <property type="molecule type" value="Genomic_DNA"/>
</dbReference>
<sequence length="215" mass="25461">MPNDLQNPDKPIVFRHMPINRKFSDNIEIDYMVNKYGHKLITLSTANTYSYEKVSMSLRDYINLQQKPNKNTLGNETLYWFGGHHNDKWLNQILKHYNSIPYTVGDFTKPSYSFGIAAQNTGVPFHFHGPGFQQIIQGRKHWILSKPLEKPNFNPNETTGEWIVKERQQKQRNKNTIKYYECILNPGDIIYFPNRWWHATWNLDFTVFISTFLSQ</sequence>
<organism evidence="3 6">
    <name type="scientific">Didymodactylos carnosus</name>
    <dbReference type="NCBI Taxonomy" id="1234261"/>
    <lineage>
        <taxon>Eukaryota</taxon>
        <taxon>Metazoa</taxon>
        <taxon>Spiralia</taxon>
        <taxon>Gnathifera</taxon>
        <taxon>Rotifera</taxon>
        <taxon>Eurotatoria</taxon>
        <taxon>Bdelloidea</taxon>
        <taxon>Philodinida</taxon>
        <taxon>Philodinidae</taxon>
        <taxon>Didymodactylos</taxon>
    </lineage>
</organism>
<gene>
    <name evidence="3" type="ORF">GPM918_LOCUS15748</name>
    <name evidence="2" type="ORF">OVA965_LOCUS363</name>
    <name evidence="5" type="ORF">SRO942_LOCUS15750</name>
    <name evidence="4" type="ORF">TMI583_LOCUS363</name>
</gene>
<dbReference type="Proteomes" id="UP000677228">
    <property type="component" value="Unassembled WGS sequence"/>
</dbReference>
<evidence type="ECO:0000313" key="4">
    <source>
        <dbReference type="EMBL" id="CAF3498205.1"/>
    </source>
</evidence>
<dbReference type="InterPro" id="IPR041667">
    <property type="entry name" value="Cupin_8"/>
</dbReference>
<dbReference type="EMBL" id="CAJNOQ010004011">
    <property type="protein sequence ID" value="CAF1040413.1"/>
    <property type="molecule type" value="Genomic_DNA"/>
</dbReference>
<comment type="caution">
    <text evidence="3">The sequence shown here is derived from an EMBL/GenBank/DDBJ whole genome shotgun (WGS) entry which is preliminary data.</text>
</comment>
<accession>A0A814JPU9</accession>
<protein>
    <recommendedName>
        <fullName evidence="1">JmjC domain-containing protein</fullName>
    </recommendedName>
</protein>
<dbReference type="OrthoDB" id="438164at2759"/>
<dbReference type="Pfam" id="PF13621">
    <property type="entry name" value="Cupin_8"/>
    <property type="match status" value="1"/>
</dbReference>
<proteinExistence type="predicted"/>
<dbReference type="Proteomes" id="UP000682733">
    <property type="component" value="Unassembled WGS sequence"/>
</dbReference>
<keyword evidence="6" id="KW-1185">Reference proteome</keyword>
<evidence type="ECO:0000313" key="6">
    <source>
        <dbReference type="Proteomes" id="UP000663829"/>
    </source>
</evidence>
<dbReference type="InterPro" id="IPR050910">
    <property type="entry name" value="JMJD6_ArgDemeth/LysHydrox"/>
</dbReference>
<evidence type="ECO:0000313" key="2">
    <source>
        <dbReference type="EMBL" id="CAF0725073.1"/>
    </source>
</evidence>
<dbReference type="InterPro" id="IPR003347">
    <property type="entry name" value="JmjC_dom"/>
</dbReference>
<dbReference type="Proteomes" id="UP000681722">
    <property type="component" value="Unassembled WGS sequence"/>
</dbReference>
<dbReference type="EMBL" id="CAJOBC010004011">
    <property type="protein sequence ID" value="CAF3810718.1"/>
    <property type="molecule type" value="Genomic_DNA"/>
</dbReference>
<dbReference type="Proteomes" id="UP000663829">
    <property type="component" value="Unassembled WGS sequence"/>
</dbReference>
<evidence type="ECO:0000313" key="5">
    <source>
        <dbReference type="EMBL" id="CAF3810718.1"/>
    </source>
</evidence>
<reference evidence="3" key="1">
    <citation type="submission" date="2021-02" db="EMBL/GenBank/DDBJ databases">
        <authorList>
            <person name="Nowell W R."/>
        </authorList>
    </citation>
    <scope>NUCLEOTIDE SEQUENCE</scope>
</reference>
<dbReference type="PANTHER" id="PTHR12480">
    <property type="entry name" value="ARGININE DEMETHYLASE AND LYSYL-HYDROXYLASE JMJD"/>
    <property type="match status" value="1"/>
</dbReference>